<keyword evidence="2" id="KW-1185">Reference proteome</keyword>
<accession>A0A0E0LYI6</accession>
<organism evidence="1">
    <name type="scientific">Oryza punctata</name>
    <name type="common">Red rice</name>
    <dbReference type="NCBI Taxonomy" id="4537"/>
    <lineage>
        <taxon>Eukaryota</taxon>
        <taxon>Viridiplantae</taxon>
        <taxon>Streptophyta</taxon>
        <taxon>Embryophyta</taxon>
        <taxon>Tracheophyta</taxon>
        <taxon>Spermatophyta</taxon>
        <taxon>Magnoliopsida</taxon>
        <taxon>Liliopsida</taxon>
        <taxon>Poales</taxon>
        <taxon>Poaceae</taxon>
        <taxon>BOP clade</taxon>
        <taxon>Oryzoideae</taxon>
        <taxon>Oryzeae</taxon>
        <taxon>Oryzinae</taxon>
        <taxon>Oryza</taxon>
    </lineage>
</organism>
<name>A0A0E0LYI6_ORYPU</name>
<sequence>MNRELSCTPMSVLGVPLPGYREPKVISIGLKFKPVTDDLISIKLKFKPVTDDLISIGLKFKPDTDDLISIGLKLKPVTNDLISIVLKLKLVTDDFIRDDLSFNPRYGCGLTTYRPGFLSLSDLHIQNF</sequence>
<reference evidence="1" key="2">
    <citation type="submission" date="2018-05" db="EMBL/GenBank/DDBJ databases">
        <title>OpunRS2 (Oryza punctata Reference Sequence Version 2).</title>
        <authorList>
            <person name="Zhang J."/>
            <person name="Kudrna D."/>
            <person name="Lee S."/>
            <person name="Talag J."/>
            <person name="Welchert J."/>
            <person name="Wing R.A."/>
        </authorList>
    </citation>
    <scope>NUCLEOTIDE SEQUENCE [LARGE SCALE GENOMIC DNA]</scope>
</reference>
<evidence type="ECO:0000313" key="1">
    <source>
        <dbReference type="EnsemblPlants" id="OPUNC09G01170.1"/>
    </source>
</evidence>
<dbReference type="EnsemblPlants" id="OPUNC09G01170.1">
    <property type="protein sequence ID" value="OPUNC09G01170.1"/>
    <property type="gene ID" value="OPUNC09G01170"/>
</dbReference>
<protein>
    <submittedName>
        <fullName evidence="1">Uncharacterized protein</fullName>
    </submittedName>
</protein>
<evidence type="ECO:0000313" key="2">
    <source>
        <dbReference type="Proteomes" id="UP000026962"/>
    </source>
</evidence>
<reference evidence="1" key="1">
    <citation type="submission" date="2015-04" db="UniProtKB">
        <authorList>
            <consortium name="EnsemblPlants"/>
        </authorList>
    </citation>
    <scope>IDENTIFICATION</scope>
</reference>
<dbReference type="Proteomes" id="UP000026962">
    <property type="component" value="Chromosome 9"/>
</dbReference>
<proteinExistence type="predicted"/>
<dbReference type="HOGENOM" id="CLU_1963185_0_0_1"/>
<dbReference type="Gramene" id="OPUNC09G01170.1">
    <property type="protein sequence ID" value="OPUNC09G01170.1"/>
    <property type="gene ID" value="OPUNC09G01170"/>
</dbReference>
<dbReference type="AlphaFoldDB" id="A0A0E0LYI6"/>